<gene>
    <name evidence="3" type="ORF">GCM10007096_36560</name>
</gene>
<protein>
    <submittedName>
        <fullName evidence="3">Oxidoreductase</fullName>
    </submittedName>
</protein>
<organism evidence="3 4">
    <name type="scientific">Pullulanibacillus pueri</name>
    <dbReference type="NCBI Taxonomy" id="1437324"/>
    <lineage>
        <taxon>Bacteria</taxon>
        <taxon>Bacillati</taxon>
        <taxon>Bacillota</taxon>
        <taxon>Bacilli</taxon>
        <taxon>Bacillales</taxon>
        <taxon>Sporolactobacillaceae</taxon>
        <taxon>Pullulanibacillus</taxon>
    </lineage>
</organism>
<dbReference type="Gene3D" id="3.30.360.10">
    <property type="entry name" value="Dihydrodipicolinate Reductase, domain 2"/>
    <property type="match status" value="1"/>
</dbReference>
<dbReference type="RefSeq" id="WP_188498824.1">
    <property type="nucleotide sequence ID" value="NZ_BMFV01000037.1"/>
</dbReference>
<dbReference type="InterPro" id="IPR055170">
    <property type="entry name" value="GFO_IDH_MocA-like_dom"/>
</dbReference>
<dbReference type="Proteomes" id="UP000656813">
    <property type="component" value="Unassembled WGS sequence"/>
</dbReference>
<name>A0A8J2ZYT0_9BACL</name>
<reference evidence="3" key="2">
    <citation type="submission" date="2020-09" db="EMBL/GenBank/DDBJ databases">
        <authorList>
            <person name="Sun Q."/>
            <person name="Zhou Y."/>
        </authorList>
    </citation>
    <scope>NUCLEOTIDE SEQUENCE</scope>
    <source>
        <strain evidence="3">CGMCC 1.12777</strain>
    </source>
</reference>
<dbReference type="InterPro" id="IPR052515">
    <property type="entry name" value="Gfo/Idh/MocA_Oxidoreductase"/>
</dbReference>
<dbReference type="InterPro" id="IPR000683">
    <property type="entry name" value="Gfo/Idh/MocA-like_OxRdtase_N"/>
</dbReference>
<dbReference type="Gene3D" id="3.40.50.720">
    <property type="entry name" value="NAD(P)-binding Rossmann-like Domain"/>
    <property type="match status" value="1"/>
</dbReference>
<evidence type="ECO:0000313" key="3">
    <source>
        <dbReference type="EMBL" id="GGH87168.1"/>
    </source>
</evidence>
<keyword evidence="4" id="KW-1185">Reference proteome</keyword>
<dbReference type="GO" id="GO:0000166">
    <property type="term" value="F:nucleotide binding"/>
    <property type="evidence" value="ECO:0007669"/>
    <property type="project" value="InterPro"/>
</dbReference>
<dbReference type="PANTHER" id="PTHR43249:SF1">
    <property type="entry name" value="D-GLUCOSIDE 3-DEHYDROGENASE"/>
    <property type="match status" value="1"/>
</dbReference>
<dbReference type="SUPFAM" id="SSF51735">
    <property type="entry name" value="NAD(P)-binding Rossmann-fold domains"/>
    <property type="match status" value="1"/>
</dbReference>
<accession>A0A8J2ZYT0</accession>
<dbReference type="Pfam" id="PF22725">
    <property type="entry name" value="GFO_IDH_MocA_C3"/>
    <property type="match status" value="1"/>
</dbReference>
<dbReference type="InterPro" id="IPR036291">
    <property type="entry name" value="NAD(P)-bd_dom_sf"/>
</dbReference>
<evidence type="ECO:0000313" key="4">
    <source>
        <dbReference type="Proteomes" id="UP000656813"/>
    </source>
</evidence>
<dbReference type="AlphaFoldDB" id="A0A8J2ZYT0"/>
<feature type="domain" description="GFO/IDH/MocA-like oxidoreductase" evidence="2">
    <location>
        <begin position="134"/>
        <end position="276"/>
    </location>
</feature>
<comment type="caution">
    <text evidence="3">The sequence shown here is derived from an EMBL/GenBank/DDBJ whole genome shotgun (WGS) entry which is preliminary data.</text>
</comment>
<evidence type="ECO:0000259" key="2">
    <source>
        <dbReference type="Pfam" id="PF22725"/>
    </source>
</evidence>
<dbReference type="SUPFAM" id="SSF55347">
    <property type="entry name" value="Glyceraldehyde-3-phosphate dehydrogenase-like, C-terminal domain"/>
    <property type="match status" value="1"/>
</dbReference>
<sequence length="357" mass="39299">MSKLKVGVIGVGSIAELGHFPFYQKNPDVELVALADLDHERAEAMAKKFNIAKVYSHYEDMLQEEQLDAVSVCTPNGAHIQPAIAAVKQGVDVLVEKPLGTSFEECNQLLDAVNQEGRIAMVGMTHRYRNEAKALKTFVENGDLGDIYYAKARILRRRGTPTGWFTDFSKSGGGPLMDIGVHALDLVWWLLGKPVAETVSGHLVTGIGRYETAMQSRWTSAVPYNQKNEVFDVEDFASAFIRFQNGLAVNLEASWATNGAQDEGIKIDIFGSKGGVSIEPLKYYTEQNNIFVESDIAIDKNNPYETEINHFVSSVLERKTPISPVTDGAKVVQILEAIQKSSELKKEVSLNVSNTTA</sequence>
<feature type="domain" description="Gfo/Idh/MocA-like oxidoreductase N-terminal" evidence="1">
    <location>
        <begin position="4"/>
        <end position="123"/>
    </location>
</feature>
<reference evidence="3" key="1">
    <citation type="journal article" date="2014" name="Int. J. Syst. Evol. Microbiol.">
        <title>Complete genome sequence of Corynebacterium casei LMG S-19264T (=DSM 44701T), isolated from a smear-ripened cheese.</title>
        <authorList>
            <consortium name="US DOE Joint Genome Institute (JGI-PGF)"/>
            <person name="Walter F."/>
            <person name="Albersmeier A."/>
            <person name="Kalinowski J."/>
            <person name="Ruckert C."/>
        </authorList>
    </citation>
    <scope>NUCLEOTIDE SEQUENCE</scope>
    <source>
        <strain evidence="3">CGMCC 1.12777</strain>
    </source>
</reference>
<dbReference type="Pfam" id="PF01408">
    <property type="entry name" value="GFO_IDH_MocA"/>
    <property type="match status" value="1"/>
</dbReference>
<dbReference type="EMBL" id="BMFV01000037">
    <property type="protein sequence ID" value="GGH87168.1"/>
    <property type="molecule type" value="Genomic_DNA"/>
</dbReference>
<dbReference type="PANTHER" id="PTHR43249">
    <property type="entry name" value="UDP-N-ACETYL-2-AMINO-2-DEOXY-D-GLUCURONATE OXIDASE"/>
    <property type="match status" value="1"/>
</dbReference>
<evidence type="ECO:0000259" key="1">
    <source>
        <dbReference type="Pfam" id="PF01408"/>
    </source>
</evidence>
<proteinExistence type="predicted"/>